<gene>
    <name evidence="14" type="ORF">FHS48_001517</name>
</gene>
<keyword evidence="6" id="KW-0547">Nucleotide-binding</keyword>
<dbReference type="Proteomes" id="UP000544872">
    <property type="component" value="Unassembled WGS sequence"/>
</dbReference>
<evidence type="ECO:0000313" key="15">
    <source>
        <dbReference type="Proteomes" id="UP000544872"/>
    </source>
</evidence>
<dbReference type="UniPathway" id="UPA00077">
    <property type="reaction ID" value="UER00155"/>
</dbReference>
<evidence type="ECO:0000256" key="2">
    <source>
        <dbReference type="ARBA" id="ARBA00005810"/>
    </source>
</evidence>
<keyword evidence="5 14" id="KW-0808">Transferase</keyword>
<sequence length="170" mass="18361">MKLIAIGANLPSRYGTPQEACQAALALLEATGTIQVTACSGWWETAPVPASDQPWYVNGVAVIETALSASDLLHQLHMVEAEMGRVRTVANAARVIDLDLIAYDHVLSDDSHLQLPHPRMHLRTFVLAPLCDIAPGWIHPVLLKDARSLLNALPAGEKGPQALRRAAQPE</sequence>
<dbReference type="RefSeq" id="WP_184262929.1">
    <property type="nucleotide sequence ID" value="NZ_JACIIX010000004.1"/>
</dbReference>
<dbReference type="GO" id="GO:0046654">
    <property type="term" value="P:tetrahydrofolate biosynthetic process"/>
    <property type="evidence" value="ECO:0007669"/>
    <property type="project" value="UniProtKB-UniPathway"/>
</dbReference>
<dbReference type="NCBIfam" id="TIGR01498">
    <property type="entry name" value="folK"/>
    <property type="match status" value="1"/>
</dbReference>
<dbReference type="InterPro" id="IPR000550">
    <property type="entry name" value="Hppk"/>
</dbReference>
<dbReference type="Gene3D" id="3.30.70.560">
    <property type="entry name" value="7,8-Dihydro-6-hydroxymethylpterin-pyrophosphokinase HPPK"/>
    <property type="match status" value="1"/>
</dbReference>
<dbReference type="GO" id="GO:0003848">
    <property type="term" value="F:2-amino-4-hydroxy-6-hydroxymethyldihydropteridine diphosphokinase activity"/>
    <property type="evidence" value="ECO:0007669"/>
    <property type="project" value="UniProtKB-EC"/>
</dbReference>
<evidence type="ECO:0000256" key="8">
    <source>
        <dbReference type="ARBA" id="ARBA00022840"/>
    </source>
</evidence>
<evidence type="ECO:0000256" key="12">
    <source>
        <dbReference type="ARBA" id="ARBA00033413"/>
    </source>
</evidence>
<evidence type="ECO:0000256" key="5">
    <source>
        <dbReference type="ARBA" id="ARBA00022679"/>
    </source>
</evidence>
<dbReference type="SUPFAM" id="SSF55083">
    <property type="entry name" value="6-hydroxymethyl-7,8-dihydropterin pyrophosphokinase, HPPK"/>
    <property type="match status" value="1"/>
</dbReference>
<dbReference type="Pfam" id="PF01288">
    <property type="entry name" value="HPPK"/>
    <property type="match status" value="1"/>
</dbReference>
<evidence type="ECO:0000256" key="1">
    <source>
        <dbReference type="ARBA" id="ARBA00005051"/>
    </source>
</evidence>
<dbReference type="PANTHER" id="PTHR43071:SF1">
    <property type="entry name" value="2-AMINO-4-HYDROXY-6-HYDROXYMETHYLDIHYDROPTERIDINE PYROPHOSPHOKINASE"/>
    <property type="match status" value="1"/>
</dbReference>
<evidence type="ECO:0000256" key="4">
    <source>
        <dbReference type="ARBA" id="ARBA00016218"/>
    </source>
</evidence>
<accession>A0A7X0DNC8</accession>
<comment type="function">
    <text evidence="10">Catalyzes the transfer of pyrophosphate from adenosine triphosphate (ATP) to 6-hydroxymethyl-7,8-dihydropterin, an enzymatic step in folate biosynthesis pathway.</text>
</comment>
<evidence type="ECO:0000256" key="10">
    <source>
        <dbReference type="ARBA" id="ARBA00029409"/>
    </source>
</evidence>
<protein>
    <recommendedName>
        <fullName evidence="4">2-amino-4-hydroxy-6-hydroxymethyldihydropteridine pyrophosphokinase</fullName>
        <ecNumber evidence="3">2.7.6.3</ecNumber>
    </recommendedName>
    <alternativeName>
        <fullName evidence="11">6-hydroxymethyl-7,8-dihydropterin pyrophosphokinase</fullName>
    </alternativeName>
    <alternativeName>
        <fullName evidence="12">7,8-dihydro-6-hydroxymethylpterin-pyrophosphokinase</fullName>
    </alternativeName>
</protein>
<comment type="similarity">
    <text evidence="2">Belongs to the HPPK family.</text>
</comment>
<keyword evidence="7 14" id="KW-0418">Kinase</keyword>
<keyword evidence="8" id="KW-0067">ATP-binding</keyword>
<feature type="domain" description="7,8-dihydro-6-hydroxymethylpterin-pyrophosphokinase" evidence="13">
    <location>
        <begin position="4"/>
        <end position="135"/>
    </location>
</feature>
<dbReference type="GO" id="GO:0016301">
    <property type="term" value="F:kinase activity"/>
    <property type="evidence" value="ECO:0007669"/>
    <property type="project" value="UniProtKB-KW"/>
</dbReference>
<proteinExistence type="inferred from homology"/>
<comment type="pathway">
    <text evidence="1">Cofactor biosynthesis; tetrahydrofolate biosynthesis; 2-amino-4-hydroxy-6-hydroxymethyl-7,8-dihydropteridine diphosphate from 7,8-dihydroneopterin triphosphate: step 4/4.</text>
</comment>
<name>A0A7X0DNC8_NOVIT</name>
<evidence type="ECO:0000256" key="7">
    <source>
        <dbReference type="ARBA" id="ARBA00022777"/>
    </source>
</evidence>
<dbReference type="AlphaFoldDB" id="A0A7X0DNC8"/>
<reference evidence="14 15" key="1">
    <citation type="submission" date="2020-08" db="EMBL/GenBank/DDBJ databases">
        <title>Genomic Encyclopedia of Type Strains, Phase IV (KMG-IV): sequencing the most valuable type-strain genomes for metagenomic binning, comparative biology and taxonomic classification.</title>
        <authorList>
            <person name="Goeker M."/>
        </authorList>
    </citation>
    <scope>NUCLEOTIDE SEQUENCE [LARGE SCALE GENOMIC DNA]</scope>
    <source>
        <strain evidence="14 15">DSM 11590</strain>
    </source>
</reference>
<evidence type="ECO:0000313" key="14">
    <source>
        <dbReference type="EMBL" id="MBB6210107.1"/>
    </source>
</evidence>
<evidence type="ECO:0000256" key="6">
    <source>
        <dbReference type="ARBA" id="ARBA00022741"/>
    </source>
</evidence>
<evidence type="ECO:0000256" key="11">
    <source>
        <dbReference type="ARBA" id="ARBA00029766"/>
    </source>
</evidence>
<organism evidence="14 15">
    <name type="scientific">Novispirillum itersonii</name>
    <name type="common">Aquaspirillum itersonii</name>
    <dbReference type="NCBI Taxonomy" id="189"/>
    <lineage>
        <taxon>Bacteria</taxon>
        <taxon>Pseudomonadati</taxon>
        <taxon>Pseudomonadota</taxon>
        <taxon>Alphaproteobacteria</taxon>
        <taxon>Rhodospirillales</taxon>
        <taxon>Novispirillaceae</taxon>
        <taxon>Novispirillum</taxon>
    </lineage>
</organism>
<dbReference type="CDD" id="cd00483">
    <property type="entry name" value="HPPK"/>
    <property type="match status" value="1"/>
</dbReference>
<evidence type="ECO:0000259" key="13">
    <source>
        <dbReference type="Pfam" id="PF01288"/>
    </source>
</evidence>
<keyword evidence="15" id="KW-1185">Reference proteome</keyword>
<dbReference type="EC" id="2.7.6.3" evidence="3"/>
<dbReference type="GO" id="GO:0046656">
    <property type="term" value="P:folic acid biosynthetic process"/>
    <property type="evidence" value="ECO:0007669"/>
    <property type="project" value="UniProtKB-KW"/>
</dbReference>
<comment type="caution">
    <text evidence="14">The sequence shown here is derived from an EMBL/GenBank/DDBJ whole genome shotgun (WGS) entry which is preliminary data.</text>
</comment>
<dbReference type="PANTHER" id="PTHR43071">
    <property type="entry name" value="2-AMINO-4-HYDROXY-6-HYDROXYMETHYLDIHYDROPTERIDINE PYROPHOSPHOKINASE"/>
    <property type="match status" value="1"/>
</dbReference>
<dbReference type="InterPro" id="IPR035907">
    <property type="entry name" value="Hppk_sf"/>
</dbReference>
<evidence type="ECO:0000256" key="9">
    <source>
        <dbReference type="ARBA" id="ARBA00022909"/>
    </source>
</evidence>
<keyword evidence="9" id="KW-0289">Folate biosynthesis</keyword>
<dbReference type="EMBL" id="JACIIX010000004">
    <property type="protein sequence ID" value="MBB6210107.1"/>
    <property type="molecule type" value="Genomic_DNA"/>
</dbReference>
<dbReference type="GO" id="GO:0005524">
    <property type="term" value="F:ATP binding"/>
    <property type="evidence" value="ECO:0007669"/>
    <property type="project" value="UniProtKB-KW"/>
</dbReference>
<evidence type="ECO:0000256" key="3">
    <source>
        <dbReference type="ARBA" id="ARBA00013253"/>
    </source>
</evidence>